<evidence type="ECO:0000313" key="3">
    <source>
        <dbReference type="Proteomes" id="UP001183817"/>
    </source>
</evidence>
<proteinExistence type="inferred from homology"/>
<dbReference type="PRINTS" id="PR00081">
    <property type="entry name" value="GDHRDH"/>
</dbReference>
<evidence type="ECO:0000313" key="2">
    <source>
        <dbReference type="EMBL" id="MDR7357288.1"/>
    </source>
</evidence>
<gene>
    <name evidence="2" type="ORF">J2S64_000979</name>
</gene>
<dbReference type="PANTHER" id="PTHR43943">
    <property type="entry name" value="DEHYDROGENASE/REDUCTASE (SDR FAMILY) MEMBER 4"/>
    <property type="match status" value="1"/>
</dbReference>
<reference evidence="2 3" key="1">
    <citation type="submission" date="2023-07" db="EMBL/GenBank/DDBJ databases">
        <title>Sequencing the genomes of 1000 actinobacteria strains.</title>
        <authorList>
            <person name="Klenk H.-P."/>
        </authorList>
    </citation>
    <scope>NUCLEOTIDE SEQUENCE [LARGE SCALE GENOMIC DNA]</scope>
    <source>
        <strain evidence="2 3">DSM 20167</strain>
    </source>
</reference>
<sequence length="257" mass="26303">MPETSLPLEGKFAIVTGASRGIGLAIATRLAQDGAGVIITARGQESLDEAAAQIPGGKAIAVAGKSHDPAHQREVLETAHREFGAIDILVNNAGINPVYGPLMDIDLEAASKILNVNVLGTLAWTQALVGDERLGFRARGGSVVNISSVTGAVPSEGIGFYGISKAAVGHLTRTLAVELGPEIRVNSISPGVVKTQFARALYEGKEDDVVAAYPLKRLGVPEDVASAAAFLAGPDSSWITGQDLTVDGGLTMAGGSA</sequence>
<dbReference type="RefSeq" id="WP_310288641.1">
    <property type="nucleotide sequence ID" value="NZ_BAAAWO010000001.1"/>
</dbReference>
<dbReference type="PROSITE" id="PS00061">
    <property type="entry name" value="ADH_SHORT"/>
    <property type="match status" value="1"/>
</dbReference>
<dbReference type="Pfam" id="PF13561">
    <property type="entry name" value="adh_short_C2"/>
    <property type="match status" value="1"/>
</dbReference>
<dbReference type="InterPro" id="IPR036291">
    <property type="entry name" value="NAD(P)-bd_dom_sf"/>
</dbReference>
<dbReference type="InterPro" id="IPR002347">
    <property type="entry name" value="SDR_fam"/>
</dbReference>
<dbReference type="NCBIfam" id="NF005559">
    <property type="entry name" value="PRK07231.1"/>
    <property type="match status" value="1"/>
</dbReference>
<comment type="similarity">
    <text evidence="1">Belongs to the short-chain dehydrogenases/reductases (SDR) family.</text>
</comment>
<keyword evidence="3" id="KW-1185">Reference proteome</keyword>
<accession>A0ABU2BFA3</accession>
<dbReference type="PRINTS" id="PR00080">
    <property type="entry name" value="SDRFAMILY"/>
</dbReference>
<dbReference type="EMBL" id="JAVDYI010000001">
    <property type="protein sequence ID" value="MDR7357288.1"/>
    <property type="molecule type" value="Genomic_DNA"/>
</dbReference>
<organism evidence="2 3">
    <name type="scientific">Paeniglutamicibacter sulfureus</name>
    <dbReference type="NCBI Taxonomy" id="43666"/>
    <lineage>
        <taxon>Bacteria</taxon>
        <taxon>Bacillati</taxon>
        <taxon>Actinomycetota</taxon>
        <taxon>Actinomycetes</taxon>
        <taxon>Micrococcales</taxon>
        <taxon>Micrococcaceae</taxon>
        <taxon>Paeniglutamicibacter</taxon>
    </lineage>
</organism>
<protein>
    <submittedName>
        <fullName evidence="2">NAD(P)-dependent dehydrogenase (Short-subunit alcohol dehydrogenase family)</fullName>
    </submittedName>
</protein>
<comment type="caution">
    <text evidence="2">The sequence shown here is derived from an EMBL/GenBank/DDBJ whole genome shotgun (WGS) entry which is preliminary data.</text>
</comment>
<dbReference type="PANTHER" id="PTHR43943:SF2">
    <property type="entry name" value="DEHYDROGENASE_REDUCTASE 4"/>
    <property type="match status" value="1"/>
</dbReference>
<dbReference type="Gene3D" id="3.40.50.720">
    <property type="entry name" value="NAD(P)-binding Rossmann-like Domain"/>
    <property type="match status" value="1"/>
</dbReference>
<evidence type="ECO:0000256" key="1">
    <source>
        <dbReference type="ARBA" id="ARBA00006484"/>
    </source>
</evidence>
<dbReference type="InterPro" id="IPR020904">
    <property type="entry name" value="Sc_DH/Rdtase_CS"/>
</dbReference>
<name>A0ABU2BFA3_9MICC</name>
<dbReference type="Proteomes" id="UP001183817">
    <property type="component" value="Unassembled WGS sequence"/>
</dbReference>
<dbReference type="SUPFAM" id="SSF51735">
    <property type="entry name" value="NAD(P)-binding Rossmann-fold domains"/>
    <property type="match status" value="1"/>
</dbReference>
<dbReference type="CDD" id="cd05233">
    <property type="entry name" value="SDR_c"/>
    <property type="match status" value="1"/>
</dbReference>